<dbReference type="AlphaFoldDB" id="A0A5B8UHJ7"/>
<dbReference type="SUPFAM" id="SSF52025">
    <property type="entry name" value="PA domain"/>
    <property type="match status" value="1"/>
</dbReference>
<dbReference type="Gene3D" id="1.20.930.40">
    <property type="entry name" value="Transferrin receptor-like, dimerisation domain"/>
    <property type="match status" value="1"/>
</dbReference>
<evidence type="ECO:0000259" key="4">
    <source>
        <dbReference type="Pfam" id="PF04253"/>
    </source>
</evidence>
<evidence type="ECO:0000259" key="3">
    <source>
        <dbReference type="Pfam" id="PF02225"/>
    </source>
</evidence>
<proteinExistence type="inferred from homology"/>
<dbReference type="InterPro" id="IPR007484">
    <property type="entry name" value="Peptidase_M28"/>
</dbReference>
<dbReference type="Pfam" id="PF02225">
    <property type="entry name" value="PA"/>
    <property type="match status" value="1"/>
</dbReference>
<dbReference type="KEGG" id="fgg:FSB75_08780"/>
<dbReference type="FunFam" id="3.40.630.10:FF:000101">
    <property type="entry name" value="N-acetylated alpha-linked acidic dipeptidase like 1"/>
    <property type="match status" value="1"/>
</dbReference>
<reference evidence="6 7" key="1">
    <citation type="journal article" date="2015" name="Int. J. Syst. Evol. Microbiol.">
        <title>Flavisolibacter ginsenosidimutans sp. nov., with ginsenoside-converting activity isolated from soil used for cultivating ginseng.</title>
        <authorList>
            <person name="Zhao Y."/>
            <person name="Liu Q."/>
            <person name="Kang M.S."/>
            <person name="Jin F."/>
            <person name="Yu H."/>
            <person name="Im W.T."/>
        </authorList>
    </citation>
    <scope>NUCLEOTIDE SEQUENCE [LARGE SCALE GENOMIC DNA]</scope>
    <source>
        <strain evidence="6 7">Gsoil 636</strain>
    </source>
</reference>
<dbReference type="InterPro" id="IPR007365">
    <property type="entry name" value="TFR-like_dimer_dom"/>
</dbReference>
<gene>
    <name evidence="6" type="ORF">FSB75_08780</name>
</gene>
<feature type="domain" description="Peptidase M28" evidence="5">
    <location>
        <begin position="327"/>
        <end position="529"/>
    </location>
</feature>
<dbReference type="Pfam" id="PF04389">
    <property type="entry name" value="Peptidase_M28"/>
    <property type="match status" value="1"/>
</dbReference>
<dbReference type="InterPro" id="IPR039373">
    <property type="entry name" value="Peptidase_M28B"/>
</dbReference>
<dbReference type="Gene3D" id="3.50.30.30">
    <property type="match status" value="1"/>
</dbReference>
<evidence type="ECO:0000256" key="1">
    <source>
        <dbReference type="ARBA" id="ARBA00005634"/>
    </source>
</evidence>
<dbReference type="EMBL" id="CP042433">
    <property type="protein sequence ID" value="QEC55983.1"/>
    <property type="molecule type" value="Genomic_DNA"/>
</dbReference>
<protein>
    <submittedName>
        <fullName evidence="6">M28 family peptidase</fullName>
    </submittedName>
</protein>
<dbReference type="PANTHER" id="PTHR10404">
    <property type="entry name" value="N-ACETYLATED-ALPHA-LINKED ACIDIC DIPEPTIDASE"/>
    <property type="match status" value="1"/>
</dbReference>
<evidence type="ECO:0000259" key="5">
    <source>
        <dbReference type="Pfam" id="PF04389"/>
    </source>
</evidence>
<feature type="domain" description="Transferrin receptor-like dimerisation" evidence="4">
    <location>
        <begin position="623"/>
        <end position="730"/>
    </location>
</feature>
<dbReference type="InterPro" id="IPR036757">
    <property type="entry name" value="TFR-like_dimer_dom_sf"/>
</dbReference>
<dbReference type="SUPFAM" id="SSF47672">
    <property type="entry name" value="Transferrin receptor-like dimerisation domain"/>
    <property type="match status" value="1"/>
</dbReference>
<accession>A0A5B8UHJ7</accession>
<feature type="chain" id="PRO_5023119183" evidence="2">
    <location>
        <begin position="20"/>
        <end position="745"/>
    </location>
</feature>
<organism evidence="6 7">
    <name type="scientific">Flavisolibacter ginsenosidimutans</name>
    <dbReference type="NCBI Taxonomy" id="661481"/>
    <lineage>
        <taxon>Bacteria</taxon>
        <taxon>Pseudomonadati</taxon>
        <taxon>Bacteroidota</taxon>
        <taxon>Chitinophagia</taxon>
        <taxon>Chitinophagales</taxon>
        <taxon>Chitinophagaceae</taxon>
        <taxon>Flavisolibacter</taxon>
    </lineage>
</organism>
<dbReference type="Pfam" id="PF04253">
    <property type="entry name" value="TFR_dimer"/>
    <property type="match status" value="1"/>
</dbReference>
<dbReference type="CDD" id="cd02121">
    <property type="entry name" value="PA_GCPII_like"/>
    <property type="match status" value="1"/>
</dbReference>
<feature type="domain" description="PA" evidence="3">
    <location>
        <begin position="146"/>
        <end position="224"/>
    </location>
</feature>
<evidence type="ECO:0000256" key="2">
    <source>
        <dbReference type="SAM" id="SignalP"/>
    </source>
</evidence>
<dbReference type="SUPFAM" id="SSF53187">
    <property type="entry name" value="Zn-dependent exopeptidases"/>
    <property type="match status" value="1"/>
</dbReference>
<comment type="similarity">
    <text evidence="1">Belongs to the peptidase M28 family. M28B subfamily.</text>
</comment>
<keyword evidence="7" id="KW-1185">Reference proteome</keyword>
<sequence>MKKLLFSSFLLAVSLFSFSQKKLMGFADANAAKQSDWEKTFDAQLNASNLDTWMKYLTSHPHHVGSPQDKLNADYLANLFKSWGYQTEINTYSVLFPTPKTRLLELLGDKPFKAKLEEPVVPGDNYTTQRSEQLPSYNAYSADGDVTAELVFVNRGVPADYEELEKMGVDVKGKIVIARYGGSWRGIKPKVAYEHGAVGCLIYSDPADDGYAPGDVYPKGAFRPKEGVQRGSVMDMPVYPGDPLTPNVGATASAKRLDRSEAKTIMKIPVLPISYEDALPLLQSLDGAVVPAAWRGGLPITYHVGPSKNKVHLKLQFNWDLKPVNDVIAKLPGSEFPDEWIMRGNHHDGWVNGAEDPISGMVAEMEEARAIGELYKKGFRPKRTLVYCAWDGEEPALLGSTEWAEDHQQELQNKVVAYINSDGNGRGFIGASGSHTLEPFFNQILDDVKDPETGVSLKERKYADMMVKADKATRQKMYGNKYMKLGALGAGSDYSPFLQHLGIPSMNLGFGGESEAGVYHSIYDNYDHYTRFGDPGFAYGIALSKTAGRVVMRLANADVLPFDFSAFYKTVSDYTAEVKTLLETKRTDEEMQKKMVKEGLFALAVDPKKTYVEKAKETSVPFLNFSPLENALQQLKESADSFSKLYPTALNYSVQQQKILNEELYKAEEKLTSEKGLPRRPWYKHLVYAPGFYTGYGVKTLPYIREGIEQGAYAEAQDGIDAVTKALQNYNAVVNQINSQLRRAN</sequence>
<dbReference type="RefSeq" id="WP_146785759.1">
    <property type="nucleotide sequence ID" value="NZ_BAABIO010000001.1"/>
</dbReference>
<dbReference type="InterPro" id="IPR003137">
    <property type="entry name" value="PA_domain"/>
</dbReference>
<dbReference type="OrthoDB" id="3646048at2"/>
<dbReference type="Gene3D" id="3.40.630.10">
    <property type="entry name" value="Zn peptidases"/>
    <property type="match status" value="1"/>
</dbReference>
<feature type="signal peptide" evidence="2">
    <location>
        <begin position="1"/>
        <end position="19"/>
    </location>
</feature>
<name>A0A5B8UHJ7_9BACT</name>
<dbReference type="Proteomes" id="UP000321204">
    <property type="component" value="Chromosome"/>
</dbReference>
<evidence type="ECO:0000313" key="7">
    <source>
        <dbReference type="Proteomes" id="UP000321204"/>
    </source>
</evidence>
<dbReference type="InterPro" id="IPR046450">
    <property type="entry name" value="PA_dom_sf"/>
</dbReference>
<keyword evidence="2" id="KW-0732">Signal</keyword>
<evidence type="ECO:0000313" key="6">
    <source>
        <dbReference type="EMBL" id="QEC55983.1"/>
    </source>
</evidence>
<dbReference type="PANTHER" id="PTHR10404:SF46">
    <property type="entry name" value="VACUOLAR PROTEIN SORTING-ASSOCIATED PROTEIN 70"/>
    <property type="match status" value="1"/>
</dbReference>